<reference evidence="3" key="1">
    <citation type="submission" date="2025-08" db="UniProtKB">
        <authorList>
            <consortium name="RefSeq"/>
        </authorList>
    </citation>
    <scope>IDENTIFICATION</scope>
</reference>
<feature type="domain" description="Reverse transcriptase" evidence="1">
    <location>
        <begin position="21"/>
        <end position="263"/>
    </location>
</feature>
<dbReference type="Pfam" id="PF00078">
    <property type="entry name" value="RVT_1"/>
    <property type="match status" value="1"/>
</dbReference>
<keyword evidence="2" id="KW-1185">Reference proteome</keyword>
<evidence type="ECO:0000259" key="1">
    <source>
        <dbReference type="PROSITE" id="PS50878"/>
    </source>
</evidence>
<dbReference type="Gene3D" id="3.30.70.2630">
    <property type="match status" value="1"/>
</dbReference>
<organism evidence="2 3">
    <name type="scientific">Hydra vulgaris</name>
    <name type="common">Hydra</name>
    <name type="synonym">Hydra attenuata</name>
    <dbReference type="NCBI Taxonomy" id="6087"/>
    <lineage>
        <taxon>Eukaryota</taxon>
        <taxon>Metazoa</taxon>
        <taxon>Cnidaria</taxon>
        <taxon>Hydrozoa</taxon>
        <taxon>Hydroidolina</taxon>
        <taxon>Anthoathecata</taxon>
        <taxon>Aplanulata</taxon>
        <taxon>Hydridae</taxon>
        <taxon>Hydra</taxon>
    </lineage>
</organism>
<dbReference type="RefSeq" id="XP_065673921.1">
    <property type="nucleotide sequence ID" value="XM_065817849.1"/>
</dbReference>
<evidence type="ECO:0000313" key="3">
    <source>
        <dbReference type="RefSeq" id="XP_065673921.1"/>
    </source>
</evidence>
<dbReference type="PROSITE" id="PS50878">
    <property type="entry name" value="RT_POL"/>
    <property type="match status" value="1"/>
</dbReference>
<evidence type="ECO:0000313" key="2">
    <source>
        <dbReference type="Proteomes" id="UP001652625"/>
    </source>
</evidence>
<gene>
    <name evidence="3" type="primary">LOC136090873</name>
</gene>
<dbReference type="InterPro" id="IPR043502">
    <property type="entry name" value="DNA/RNA_pol_sf"/>
</dbReference>
<name>A0ABM4DHG9_HYDVU</name>
<sequence>MREIQLQKFLRKLKAKGFFNDSTYNRIYPSGSHPACIYGLPKLHKLTSSETTINFRPIVSSIGTYNYQLAKFLRDLLSPLINTEFCTKDSFSFREEISQVNLHKQFLVSYDVTSLYTNVPLQETIDIAVNSIMLNNKNFKITKNDLKKLFNFATSQTHFLFKGHTYDQTDGVAMGSPLAPVFANLFMGHFENDWIKNCNGVKPVFYKRYVDDIFAAFQSEKEARIFLDYINGKLGAVAKATDVKSAVICLKSDLQLEYFLKKLPLNATKNKVLPPTNEQYVTQIECFYENESIAFKCEKLYGNFSSHYHKQDL</sequence>
<dbReference type="SUPFAM" id="SSF56672">
    <property type="entry name" value="DNA/RNA polymerases"/>
    <property type="match status" value="1"/>
</dbReference>
<dbReference type="GeneID" id="136090873"/>
<protein>
    <submittedName>
        <fullName evidence="3">Uncharacterized protein LOC136090873</fullName>
    </submittedName>
</protein>
<dbReference type="Gene3D" id="3.10.10.20">
    <property type="match status" value="1"/>
</dbReference>
<dbReference type="Gene3D" id="1.10.10.2210">
    <property type="match status" value="1"/>
</dbReference>
<proteinExistence type="predicted"/>
<dbReference type="Proteomes" id="UP001652625">
    <property type="component" value="Chromosome 14"/>
</dbReference>
<accession>A0ABM4DHG9</accession>
<dbReference type="InterPro" id="IPR000477">
    <property type="entry name" value="RT_dom"/>
</dbReference>
<dbReference type="PANTHER" id="PTHR21301:SF10">
    <property type="entry name" value="REVERSE TRANSCRIPTASE DOMAIN-CONTAINING PROTEIN"/>
    <property type="match status" value="1"/>
</dbReference>
<dbReference type="PANTHER" id="PTHR21301">
    <property type="entry name" value="REVERSE TRANSCRIPTASE"/>
    <property type="match status" value="1"/>
</dbReference>